<evidence type="ECO:0000313" key="3">
    <source>
        <dbReference type="EMBL" id="OPH62047.1"/>
    </source>
</evidence>
<comment type="caution">
    <text evidence="3">The sequence shown here is derived from an EMBL/GenBank/DDBJ whole genome shotgun (WGS) entry which is preliminary data.</text>
</comment>
<gene>
    <name evidence="3" type="ORF">BC351_02070</name>
</gene>
<evidence type="ECO:0000259" key="2">
    <source>
        <dbReference type="Pfam" id="PF08327"/>
    </source>
</evidence>
<dbReference type="RefSeq" id="WP_144028238.1">
    <property type="nucleotide sequence ID" value="NZ_MBTG01000001.1"/>
</dbReference>
<dbReference type="InterPro" id="IPR013538">
    <property type="entry name" value="ASHA1/2-like_C"/>
</dbReference>
<dbReference type="EMBL" id="MBTG01000001">
    <property type="protein sequence ID" value="OPH62047.1"/>
    <property type="molecule type" value="Genomic_DNA"/>
</dbReference>
<reference evidence="4" key="1">
    <citation type="submission" date="2016-07" db="EMBL/GenBank/DDBJ databases">
        <authorList>
            <person name="Florea S."/>
            <person name="Webb J.S."/>
            <person name="Jaromczyk J."/>
            <person name="Schardl C.L."/>
        </authorList>
    </citation>
    <scope>NUCLEOTIDE SEQUENCE [LARGE SCALE GENOMIC DNA]</scope>
    <source>
        <strain evidence="4">CY1</strain>
    </source>
</reference>
<dbReference type="OrthoDB" id="4549061at2"/>
<organism evidence="3 4">
    <name type="scientific">Paenibacillus ferrarius</name>
    <dbReference type="NCBI Taxonomy" id="1469647"/>
    <lineage>
        <taxon>Bacteria</taxon>
        <taxon>Bacillati</taxon>
        <taxon>Bacillota</taxon>
        <taxon>Bacilli</taxon>
        <taxon>Bacillales</taxon>
        <taxon>Paenibacillaceae</taxon>
        <taxon>Paenibacillus</taxon>
    </lineage>
</organism>
<proteinExistence type="inferred from homology"/>
<feature type="domain" description="Activator of Hsp90 ATPase homologue 1/2-like C-terminal" evidence="2">
    <location>
        <begin position="28"/>
        <end position="137"/>
    </location>
</feature>
<evidence type="ECO:0000256" key="1">
    <source>
        <dbReference type="ARBA" id="ARBA00006817"/>
    </source>
</evidence>
<comment type="similarity">
    <text evidence="1">Belongs to the AHA1 family.</text>
</comment>
<name>A0A1V4HT31_9BACL</name>
<evidence type="ECO:0000313" key="4">
    <source>
        <dbReference type="Proteomes" id="UP000190626"/>
    </source>
</evidence>
<dbReference type="STRING" id="1469647.BC351_02070"/>
<dbReference type="Gene3D" id="3.30.530.20">
    <property type="match status" value="1"/>
</dbReference>
<sequence>MSAQRVVGQTATAGFQIGVRRTLPLFQEEAWALLLSPQGRKLWLGEIANVEFSQGSTFETEEGHSGEFRAVKPLEQLRLTWQPAGWLDASTLQIRLLPTAHPGKTTISFHQEKLDNAERREVMKTHWEDVITGLQAIANNGSTR</sequence>
<protein>
    <submittedName>
        <fullName evidence="3">ATPase</fullName>
    </submittedName>
</protein>
<keyword evidence="4" id="KW-1185">Reference proteome</keyword>
<dbReference type="InterPro" id="IPR023393">
    <property type="entry name" value="START-like_dom_sf"/>
</dbReference>
<dbReference type="Pfam" id="PF08327">
    <property type="entry name" value="AHSA1"/>
    <property type="match status" value="1"/>
</dbReference>
<dbReference type="SUPFAM" id="SSF55961">
    <property type="entry name" value="Bet v1-like"/>
    <property type="match status" value="1"/>
</dbReference>
<accession>A0A1V4HT31</accession>
<dbReference type="Proteomes" id="UP000190626">
    <property type="component" value="Unassembled WGS sequence"/>
</dbReference>
<dbReference type="AlphaFoldDB" id="A0A1V4HT31"/>